<feature type="compositionally biased region" description="Basic and acidic residues" evidence="1">
    <location>
        <begin position="44"/>
        <end position="62"/>
    </location>
</feature>
<gene>
    <name evidence="2" type="ORF">ABS808_02430</name>
</gene>
<accession>A0AAU7YL80</accession>
<sequence length="239" mass="26102">MKNLRKVPTTTQGQKQDGGDSDSMDMTSILNRKVAVYMKSSNSESERSDCKDDDEDKWKQDEQNPAVVPVISTTVPQESQNNPLPEKVQSQQSNALGTTNLASGYAIKKKGIRLTKKEKDDLSKRRKTMGYSDDESDSDNELSDDKDISQNSPSGREERSESPDSGYGDNAGSRAISPVHPEQKTEESPVLPDSRVDSPSAVQVNNVNPVDNKVQDPSTSSFKGHAKFFASKGGVPHPS</sequence>
<dbReference type="EMBL" id="CP158586">
    <property type="protein sequence ID" value="XCA33668.1"/>
    <property type="molecule type" value="Genomic_DNA"/>
</dbReference>
<evidence type="ECO:0000256" key="1">
    <source>
        <dbReference type="SAM" id="MobiDB-lite"/>
    </source>
</evidence>
<feature type="compositionally biased region" description="Polar residues" evidence="1">
    <location>
        <begin position="71"/>
        <end position="102"/>
    </location>
</feature>
<organism evidence="2">
    <name type="scientific">Wolbachia endosymbiont of Polyergus mexicanus</name>
    <dbReference type="NCBI Taxonomy" id="3171167"/>
    <lineage>
        <taxon>Bacteria</taxon>
        <taxon>Pseudomonadati</taxon>
        <taxon>Pseudomonadota</taxon>
        <taxon>Alphaproteobacteria</taxon>
        <taxon>Rickettsiales</taxon>
        <taxon>Anaplasmataceae</taxon>
        <taxon>Wolbachieae</taxon>
        <taxon>Wolbachia</taxon>
    </lineage>
</organism>
<proteinExistence type="predicted"/>
<feature type="compositionally biased region" description="Acidic residues" evidence="1">
    <location>
        <begin position="132"/>
        <end position="142"/>
    </location>
</feature>
<reference evidence="2" key="1">
    <citation type="submission" date="2024-06" db="EMBL/GenBank/DDBJ databases">
        <title>Genome assembly of the Polyergus mexicanus.</title>
        <authorList>
            <person name="Cash E."/>
            <person name="Tustsui N.D."/>
            <person name="Ward P."/>
            <person name="Nguyen O."/>
            <person name="Sahasrabudhe R."/>
            <person name="Fairbairn C.W."/>
            <person name="Seligmann W.E."/>
            <person name="Sacco S."/>
            <person name="Beraut E."/>
            <person name="Miller C."/>
            <person name="Toffelmier E."/>
            <person name="Shaffer H.B."/>
        </authorList>
    </citation>
    <scope>NUCLEOTIDE SEQUENCE</scope>
    <source>
        <strain evidence="2">NDT 795.1</strain>
    </source>
</reference>
<evidence type="ECO:0000313" key="2">
    <source>
        <dbReference type="EMBL" id="XCA33668.1"/>
    </source>
</evidence>
<feature type="region of interest" description="Disordered" evidence="1">
    <location>
        <begin position="1"/>
        <end position="239"/>
    </location>
</feature>
<dbReference type="AlphaFoldDB" id="A0AAU7YL80"/>
<name>A0AAU7YL80_9RICK</name>
<protein>
    <submittedName>
        <fullName evidence="2">Uncharacterized protein</fullName>
    </submittedName>
</protein>
<feature type="compositionally biased region" description="Polar residues" evidence="1">
    <location>
        <begin position="200"/>
        <end position="222"/>
    </location>
</feature>